<proteinExistence type="predicted"/>
<sequence length="149" mass="16716">MIISAILSLTYNVPGRASQIFKPDLNLLIKSSISSSGGHPTPAFHTPQNLSAIFKHLQLEPLIENYICCLECCFLNVLIESVTTEKPHFQHHNEPNNHDSPCTQSLGKFINSFEPCIQNTANIKQKIYTRKKFHLSTIQKLAFQISPVG</sequence>
<name>A0A9Q3DBE1_9BASI</name>
<organism evidence="1 2">
    <name type="scientific">Austropuccinia psidii MF-1</name>
    <dbReference type="NCBI Taxonomy" id="1389203"/>
    <lineage>
        <taxon>Eukaryota</taxon>
        <taxon>Fungi</taxon>
        <taxon>Dikarya</taxon>
        <taxon>Basidiomycota</taxon>
        <taxon>Pucciniomycotina</taxon>
        <taxon>Pucciniomycetes</taxon>
        <taxon>Pucciniales</taxon>
        <taxon>Sphaerophragmiaceae</taxon>
        <taxon>Austropuccinia</taxon>
    </lineage>
</organism>
<keyword evidence="2" id="KW-1185">Reference proteome</keyword>
<dbReference type="OrthoDB" id="2952577at2759"/>
<dbReference type="AlphaFoldDB" id="A0A9Q3DBE1"/>
<gene>
    <name evidence="1" type="ORF">O181_038682</name>
</gene>
<protein>
    <submittedName>
        <fullName evidence="1">Uncharacterized protein</fullName>
    </submittedName>
</protein>
<reference evidence="1" key="1">
    <citation type="submission" date="2021-03" db="EMBL/GenBank/DDBJ databases">
        <title>Draft genome sequence of rust myrtle Austropuccinia psidii MF-1, a brazilian biotype.</title>
        <authorList>
            <person name="Quecine M.C."/>
            <person name="Pachon D.M.R."/>
            <person name="Bonatelli M.L."/>
            <person name="Correr F.H."/>
            <person name="Franceschini L.M."/>
            <person name="Leite T.F."/>
            <person name="Margarido G.R.A."/>
            <person name="Almeida C.A."/>
            <person name="Ferrarezi J.A."/>
            <person name="Labate C.A."/>
        </authorList>
    </citation>
    <scope>NUCLEOTIDE SEQUENCE</scope>
    <source>
        <strain evidence="1">MF-1</strain>
    </source>
</reference>
<dbReference type="EMBL" id="AVOT02015010">
    <property type="protein sequence ID" value="MBW0498967.1"/>
    <property type="molecule type" value="Genomic_DNA"/>
</dbReference>
<comment type="caution">
    <text evidence="1">The sequence shown here is derived from an EMBL/GenBank/DDBJ whole genome shotgun (WGS) entry which is preliminary data.</text>
</comment>
<evidence type="ECO:0000313" key="1">
    <source>
        <dbReference type="EMBL" id="MBW0498967.1"/>
    </source>
</evidence>
<dbReference type="Proteomes" id="UP000765509">
    <property type="component" value="Unassembled WGS sequence"/>
</dbReference>
<evidence type="ECO:0000313" key="2">
    <source>
        <dbReference type="Proteomes" id="UP000765509"/>
    </source>
</evidence>
<accession>A0A9Q3DBE1</accession>